<dbReference type="PROSITE" id="PS51886">
    <property type="entry name" value="TLDC"/>
    <property type="match status" value="1"/>
</dbReference>
<comment type="similarity">
    <text evidence="2">Belongs to the OXR1 family.</text>
</comment>
<name>A0A818JE68_9BILA</name>
<evidence type="ECO:0000256" key="2">
    <source>
        <dbReference type="ARBA" id="ARBA00009540"/>
    </source>
</evidence>
<comment type="caution">
    <text evidence="8">The sequence shown here is derived from an EMBL/GenBank/DDBJ whole genome shotgun (WGS) entry which is preliminary data.</text>
</comment>
<dbReference type="EMBL" id="CAJNOT010000014">
    <property type="protein sequence ID" value="CAF0771642.1"/>
    <property type="molecule type" value="Genomic_DNA"/>
</dbReference>
<dbReference type="EMBL" id="CAJOBD010000028">
    <property type="protein sequence ID" value="CAF3542664.1"/>
    <property type="molecule type" value="Genomic_DNA"/>
</dbReference>
<dbReference type="InterPro" id="IPR006571">
    <property type="entry name" value="TLDc_dom"/>
</dbReference>
<organism evidence="8 9">
    <name type="scientific">Rotaria sordida</name>
    <dbReference type="NCBI Taxonomy" id="392033"/>
    <lineage>
        <taxon>Eukaryota</taxon>
        <taxon>Metazoa</taxon>
        <taxon>Spiralia</taxon>
        <taxon>Gnathifera</taxon>
        <taxon>Rotifera</taxon>
        <taxon>Eurotatoria</taxon>
        <taxon>Bdelloidea</taxon>
        <taxon>Philodinida</taxon>
        <taxon>Philodinidae</taxon>
        <taxon>Rotaria</taxon>
    </lineage>
</organism>
<reference evidence="8" key="1">
    <citation type="submission" date="2021-02" db="EMBL/GenBank/DDBJ databases">
        <authorList>
            <person name="Nowell W R."/>
        </authorList>
    </citation>
    <scope>NUCLEOTIDE SEQUENCE</scope>
</reference>
<evidence type="ECO:0000259" key="6">
    <source>
        <dbReference type="PROSITE" id="PS51886"/>
    </source>
</evidence>
<dbReference type="Proteomes" id="UP000663836">
    <property type="component" value="Unassembled WGS sequence"/>
</dbReference>
<feature type="compositionally biased region" description="Low complexity" evidence="5">
    <location>
        <begin position="1"/>
        <end position="30"/>
    </location>
</feature>
<evidence type="ECO:0000256" key="3">
    <source>
        <dbReference type="ARBA" id="ARBA00023128"/>
    </source>
</evidence>
<evidence type="ECO:0000313" key="9">
    <source>
        <dbReference type="Proteomes" id="UP000663836"/>
    </source>
</evidence>
<dbReference type="PANTHER" id="PTHR23354">
    <property type="entry name" value="NUCLEOLAR PROTEIN 7/ESTROGEN RECEPTOR COACTIVATOR-RELATED"/>
    <property type="match status" value="1"/>
</dbReference>
<evidence type="ECO:0000313" key="8">
    <source>
        <dbReference type="EMBL" id="CAF3542664.1"/>
    </source>
</evidence>
<dbReference type="Proteomes" id="UP000663864">
    <property type="component" value="Unassembled WGS sequence"/>
</dbReference>
<comment type="subcellular location">
    <subcellularLocation>
        <location evidence="1">Mitochondrion</location>
    </subcellularLocation>
</comment>
<accession>A0A818JE68</accession>
<protein>
    <recommendedName>
        <fullName evidence="4">Oxidation resistance protein 1</fullName>
    </recommendedName>
</protein>
<dbReference type="PANTHER" id="PTHR23354:SF62">
    <property type="entry name" value="MUSTARD, ISOFORM V"/>
    <property type="match status" value="1"/>
</dbReference>
<proteinExistence type="inferred from homology"/>
<dbReference type="AlphaFoldDB" id="A0A818JE68"/>
<dbReference type="GO" id="GO:0006979">
    <property type="term" value="P:response to oxidative stress"/>
    <property type="evidence" value="ECO:0007669"/>
    <property type="project" value="TreeGrafter"/>
</dbReference>
<feature type="region of interest" description="Disordered" evidence="5">
    <location>
        <begin position="1"/>
        <end position="33"/>
    </location>
</feature>
<dbReference type="GO" id="GO:0005739">
    <property type="term" value="C:mitochondrion"/>
    <property type="evidence" value="ECO:0007669"/>
    <property type="project" value="UniProtKB-SubCell"/>
</dbReference>
<evidence type="ECO:0000256" key="1">
    <source>
        <dbReference type="ARBA" id="ARBA00004173"/>
    </source>
</evidence>
<dbReference type="GO" id="GO:0005634">
    <property type="term" value="C:nucleus"/>
    <property type="evidence" value="ECO:0007669"/>
    <property type="project" value="TreeGrafter"/>
</dbReference>
<keyword evidence="3" id="KW-0496">Mitochondrion</keyword>
<feature type="domain" description="TLDc" evidence="6">
    <location>
        <begin position="133"/>
        <end position="296"/>
    </location>
</feature>
<evidence type="ECO:0000313" key="7">
    <source>
        <dbReference type="EMBL" id="CAF0771642.1"/>
    </source>
</evidence>
<sequence length="297" mass="33736">MIRALSTTTSNTSCTSSNESQISSPSSSSSRTRRFTLHSLATRLSDSKKNFLEQIPHHQQQLTRFRKRARSFLISTLNDHSTHIRSSSSDGRHSTPGIISVDEIYRRIGSTQVHHTHDYDIGIPAPKLLQPSTLINEEQSKQILLQLPARVHALNWYLIFSTEAHGYSLNQLYRRSLEVDHDTPSLIIIKDVEQNIFGAFTSHQLIVSEGFYGTGESFLFTLHPEFRVFNWSGYNEFFVKGDLHSIGFGSGEGTYGLWLDADLYRGRTCSTKTFNNEPLTTNEDFIIASIEVWTFID</sequence>
<evidence type="ECO:0000256" key="4">
    <source>
        <dbReference type="ARBA" id="ARBA00040604"/>
    </source>
</evidence>
<evidence type="ECO:0000256" key="5">
    <source>
        <dbReference type="SAM" id="MobiDB-lite"/>
    </source>
</evidence>
<gene>
    <name evidence="8" type="ORF">JBS370_LOCUS937</name>
    <name evidence="7" type="ORF">ZHD862_LOCUS887</name>
</gene>
<dbReference type="SMART" id="SM00584">
    <property type="entry name" value="TLDc"/>
    <property type="match status" value="1"/>
</dbReference>
<dbReference type="Pfam" id="PF07534">
    <property type="entry name" value="TLD"/>
    <property type="match status" value="1"/>
</dbReference>